<reference evidence="1" key="1">
    <citation type="submission" date="2022-04" db="EMBL/GenBank/DDBJ databases">
        <title>Jade perch genome.</title>
        <authorList>
            <person name="Chao B."/>
        </authorList>
    </citation>
    <scope>NUCLEOTIDE SEQUENCE</scope>
    <source>
        <strain evidence="1">CB-2022</strain>
    </source>
</reference>
<accession>A0ACB8WUK0</accession>
<comment type="caution">
    <text evidence="1">The sequence shown here is derived from an EMBL/GenBank/DDBJ whole genome shotgun (WGS) entry which is preliminary data.</text>
</comment>
<evidence type="ECO:0000313" key="1">
    <source>
        <dbReference type="EMBL" id="KAI3371229.1"/>
    </source>
</evidence>
<dbReference type="EMBL" id="CM041536">
    <property type="protein sequence ID" value="KAI3371229.1"/>
    <property type="molecule type" value="Genomic_DNA"/>
</dbReference>
<name>A0ACB8WUK0_9TELE</name>
<proteinExistence type="predicted"/>
<evidence type="ECO:0000313" key="2">
    <source>
        <dbReference type="Proteomes" id="UP000831701"/>
    </source>
</evidence>
<organism evidence="1 2">
    <name type="scientific">Scortum barcoo</name>
    <name type="common">barcoo grunter</name>
    <dbReference type="NCBI Taxonomy" id="214431"/>
    <lineage>
        <taxon>Eukaryota</taxon>
        <taxon>Metazoa</taxon>
        <taxon>Chordata</taxon>
        <taxon>Craniata</taxon>
        <taxon>Vertebrata</taxon>
        <taxon>Euteleostomi</taxon>
        <taxon>Actinopterygii</taxon>
        <taxon>Neopterygii</taxon>
        <taxon>Teleostei</taxon>
        <taxon>Neoteleostei</taxon>
        <taxon>Acanthomorphata</taxon>
        <taxon>Eupercaria</taxon>
        <taxon>Centrarchiformes</taxon>
        <taxon>Terapontoidei</taxon>
        <taxon>Terapontidae</taxon>
        <taxon>Scortum</taxon>
    </lineage>
</organism>
<feature type="non-terminal residue" evidence="1">
    <location>
        <position position="1"/>
    </location>
</feature>
<gene>
    <name evidence="1" type="ORF">L3Q82_023542</name>
</gene>
<sequence length="2450" mass="272829">HLRIYQVNMLGRKSIEVCVIPENRLCGPVADTLRAELAPGGSLLGCLEVRGRLVVWDPADRETPPAAAEGSYTDFSWEEVSVHSHGVGSFRLLAVGSQCNLKLLEVEAERSASVSLRCVSECPADGLLQTIRQQDQGVSELQSVRVLSFAGGHCCLLLNCDWLLQLQWRQTEDEPQTLSCCNIQLTDGHAAVHHCVCAETLFTLSSSGLISVCNISDGGLLASVDVPVYLNSDPSEDDLTSSSFSSSSSFCLLQVSADLSTAVAVTQSHSAVAHRPQPLLQPQLIRERIALLQRENKSNLCLAVCFQTTCCVLRRPPAPLYGPNTQETRTACRAPAAASPPSEQPSARTGKLTATQTSLLRQDLCLGLTFNRCSWEARLASLYSRAQQAAAPPPSQSAGTCWSSSLLHLESHQASSSAHSRARHCGETVVFSVPESSTPSLLTVSEFSAQLTFVSPGNRQTTMALWDLESGSVSYHQAEGEAAPVQCCGEKQHRLLLKSKGRCVSGLVLSVAAGLAQQVDVVRQRGHSGRSVSPEQLGALLSIPIHALQAGLKNRQLDTVDFYLKSKENILNPTADQPAASSLTDSVQELCPALDLLCSAVRESNSDAQSRQFSEQLLNITTNFVNTQIRSVLSNTQHEDAGVRSCVDILDRYVSELRSYMKRFPWPAGGDTSSTEPAQEEPQRDEWEQLPTGEVVRQSILTNQIPRAQDVLRRRSQPERRLSALRMEGLRQVYSCLQRRDLQIANTLLINMGFSVKKQLHSICLYTDDKDLREFVVAELSRRSYFPEEEMQRVKFIMEMERLGSLPASRCPADTSQRSVQMVCREAGGDGGNVLEELVGQRRSEEEGRNLWRKLRLDWVRNWDHSCQTAILLSRLQHTELSSCDSALLWRYLTALHDQRRVVDWIQSTESSDTSQWPELTAELVNNNTVCCSYMRENILDLLARRGLFIPEELADLEQLMWRLAQGGGVMALSPPVPQYRSPLGLDLHGLFITFCLDHSLQYLLYTYLEHYRLTPRNCPPLTNQSLSESQPWFEMLVKIQEITRDLSDPGLVFQASLTSAQVLLPGSQPSLSSLLLEGHSLLALAAIMFAPGGIDQVVVQGEKSSRSERTVDPQLLKMALAPHPKLRAALFPAGPRGNSPSSDISVYHLLQSLHPLDPSRLFSWQAANTLKSTETSELPHFSSPHLVNRFALVENLDFLYYLRHGRPSFAYATFLVQQLSGCSDVTLLLHQAWQQVYRLALQCFNVPSVASATVCFCELLGTCSLKLRVDVRAMNTVLQHWNQQNTHTAPTQHLHTLVSKGVKLAQVEAETEAAKELIGYLEAAVTDSLEQKGISRSSYEAAQEWALPVQFCQLHSLKLSSVYPAHCADDGQFIHFLLFVQLHNFPPQQVRSLVAQFAPALQAHLSLAFQDLQVYSQRGGCGCVEQSASLNTKKAPGSLEPPREMFQVLLQSQEEAAPCRYLLQEAVSQHCPTLAVMAACQQGAELVPCLCVWVLMSVDDVTAGEATAHLVEAPQHHDWTLHDLSIIWRTLLGRSHVRPLLRGFELFQKDCPLVLVLRMFELCCDYRNFSEAKAKLLDFQRTLIALRNGGPAPSGGLPLQWVESQASVLLLTMLQRCSSQYDLHRLLQLLADVDKLLKSNGPDFRKLSQLSQLLQGSEVSLSPRLLQSSSPSVQQEEFQAAVDALQARGRYSQARQVAQLAGLPVHRLLLSQLLQEVNSQKSKRQWRRLETRVGLWKKCHEQLKADSTDPESASQFFLSQAEAADSSSAAAEAQLELLDVQERCLLLCLAAHWLSLLSPAPEDQLQSLEKKLWISRVQRRVLAVAMEKESVFNLPPPAITPEMNTYEVLMKEFSFSNISGLNTERCLSLEGLPGPSEEQEGLNVDPALVPEERNILSVLIGQLLDEGSIHEASRVCRYFSLHHLDVWVVLRCRALASGDLKPETQEEESEALLRKSMTSSPSLSSLSSFVMLPVLEDEVAVQLQKLVDQCRHGKNYCKQVLSLYQLSKELQCSFAQICSEEPCSVLEKLLLSEQPERFRKAQAFIKAQSLSADTVAELVSSTVVEALLLSTQELQPVERQVFRPLEGRDSLVQLIKLCDDPNLVGLKLLENINTVPLRDLSCIVELLIVAHDCFSLTCNMEGIVRVLQAARHLSHTYLAPGGHYGLLVRLLTGIGRYNEMTYVFDLLHQNHRFEMLLRKKVDAERGQSSSLKTALLDYIKRCLPADSEKHNMVALCFSMRREIGENHEMAARTQLKIIESQAWVVTPDLKSSLVKVLGLLKDAAESFSKDSCVRQATRCVRTAKLVALQLHFLNQGSEQRVINLRPAELLSTVTTLPRCYQVFVVAEAYSYSPDWAEILYQKVILNGDFGYLEELKRHQPLTSSLFEDIFKKLDGAPSSVSPNVKRLLTYCEDVYSRYRLAYQQNLFDVTKTLLQDVKTSSYLNDRLAS</sequence>
<keyword evidence="2" id="KW-1185">Reference proteome</keyword>
<dbReference type="Proteomes" id="UP000831701">
    <property type="component" value="Chromosome 6"/>
</dbReference>
<protein>
    <submittedName>
        <fullName evidence="1">Uncharacterized protein</fullName>
    </submittedName>
</protein>